<dbReference type="AlphaFoldDB" id="A0A439DYE5"/>
<gene>
    <name evidence="1" type="ORF">MELE44368_12375</name>
</gene>
<keyword evidence="2" id="KW-1185">Reference proteome</keyword>
<sequence length="47" mass="5326">MAYEAADEHTGYIDAEDEAGRLGFSNVEWARQLRPILNRLQADEESS</sequence>
<protein>
    <submittedName>
        <fullName evidence="1">Uncharacterized protein</fullName>
    </submittedName>
</protein>
<evidence type="ECO:0000313" key="1">
    <source>
        <dbReference type="EMBL" id="RWA22564.1"/>
    </source>
</evidence>
<dbReference type="EMBL" id="ATDN01000004">
    <property type="protein sequence ID" value="RWA22564.1"/>
    <property type="molecule type" value="Genomic_DNA"/>
</dbReference>
<evidence type="ECO:0000313" key="2">
    <source>
        <dbReference type="Proteomes" id="UP000287177"/>
    </source>
</evidence>
<reference evidence="1 2" key="1">
    <citation type="submission" date="2013-06" db="EMBL/GenBank/DDBJ databases">
        <title>The draft sequence of the Mycobacterium elephantis genome.</title>
        <authorList>
            <person name="Pettersson F.B."/>
            <person name="Das S."/>
            <person name="Dasgupta S."/>
            <person name="Bhattacharya A."/>
            <person name="Kirsebom L.A."/>
        </authorList>
    </citation>
    <scope>NUCLEOTIDE SEQUENCE [LARGE SCALE GENOMIC DNA]</scope>
    <source>
        <strain evidence="1 2">DSM 44368</strain>
    </source>
</reference>
<comment type="caution">
    <text evidence="1">The sequence shown here is derived from an EMBL/GenBank/DDBJ whole genome shotgun (WGS) entry which is preliminary data.</text>
</comment>
<proteinExistence type="predicted"/>
<accession>A0A439DYE5</accession>
<dbReference type="Proteomes" id="UP000287177">
    <property type="component" value="Unassembled WGS sequence"/>
</dbReference>
<name>A0A439DYE5_9MYCO</name>
<organism evidence="1 2">
    <name type="scientific">Mycolicibacterium elephantis DSM 44368</name>
    <dbReference type="NCBI Taxonomy" id="1335622"/>
    <lineage>
        <taxon>Bacteria</taxon>
        <taxon>Bacillati</taxon>
        <taxon>Actinomycetota</taxon>
        <taxon>Actinomycetes</taxon>
        <taxon>Mycobacteriales</taxon>
        <taxon>Mycobacteriaceae</taxon>
        <taxon>Mycolicibacterium</taxon>
    </lineage>
</organism>